<protein>
    <submittedName>
        <fullName evidence="1">Mast cell protease 8</fullName>
    </submittedName>
</protein>
<feature type="non-terminal residue" evidence="1">
    <location>
        <position position="1"/>
    </location>
</feature>
<dbReference type="GO" id="GO:0008233">
    <property type="term" value="F:peptidase activity"/>
    <property type="evidence" value="ECO:0007669"/>
    <property type="project" value="UniProtKB-KW"/>
</dbReference>
<dbReference type="Gene3D" id="2.40.10.10">
    <property type="entry name" value="Trypsin-like serine proteases"/>
    <property type="match status" value="1"/>
</dbReference>
<dbReference type="GO" id="GO:0006508">
    <property type="term" value="P:proteolysis"/>
    <property type="evidence" value="ECO:0007669"/>
    <property type="project" value="UniProtKB-KW"/>
</dbReference>
<reference evidence="1" key="2">
    <citation type="submission" date="2014-07" db="EMBL/GenBank/DDBJ databases">
        <authorList>
            <person name="Hull J."/>
        </authorList>
    </citation>
    <scope>NUCLEOTIDE SEQUENCE</scope>
</reference>
<dbReference type="InterPro" id="IPR043504">
    <property type="entry name" value="Peptidase_S1_PA_chymotrypsin"/>
</dbReference>
<keyword evidence="1" id="KW-0378">Hydrolase</keyword>
<proteinExistence type="predicted"/>
<organism evidence="1">
    <name type="scientific">Lygus hesperus</name>
    <name type="common">Western plant bug</name>
    <dbReference type="NCBI Taxonomy" id="30085"/>
    <lineage>
        <taxon>Eukaryota</taxon>
        <taxon>Metazoa</taxon>
        <taxon>Ecdysozoa</taxon>
        <taxon>Arthropoda</taxon>
        <taxon>Hexapoda</taxon>
        <taxon>Insecta</taxon>
        <taxon>Pterygota</taxon>
        <taxon>Neoptera</taxon>
        <taxon>Paraneoptera</taxon>
        <taxon>Hemiptera</taxon>
        <taxon>Heteroptera</taxon>
        <taxon>Panheteroptera</taxon>
        <taxon>Cimicomorpha</taxon>
        <taxon>Miridae</taxon>
        <taxon>Mirini</taxon>
        <taxon>Lygus</taxon>
    </lineage>
</organism>
<evidence type="ECO:0000313" key="1">
    <source>
        <dbReference type="EMBL" id="JAG28459.1"/>
    </source>
</evidence>
<accession>A0A0A9Y8H2</accession>
<name>A0A0A9Y8H2_LYGHE</name>
<dbReference type="EMBL" id="GBHO01015145">
    <property type="protein sequence ID" value="JAG28459.1"/>
    <property type="molecule type" value="Transcribed_RNA"/>
</dbReference>
<keyword evidence="1" id="KW-0645">Protease</keyword>
<reference evidence="1" key="1">
    <citation type="journal article" date="2014" name="PLoS ONE">
        <title>Transcriptome-Based Identification of ABC Transporters in the Western Tarnished Plant Bug Lygus hesperus.</title>
        <authorList>
            <person name="Hull J.J."/>
            <person name="Chaney K."/>
            <person name="Geib S.M."/>
            <person name="Fabrick J.A."/>
            <person name="Brent C.S."/>
            <person name="Walsh D."/>
            <person name="Lavine L.C."/>
        </authorList>
    </citation>
    <scope>NUCLEOTIDE SEQUENCE</scope>
</reference>
<gene>
    <name evidence="1" type="primary">Mcpt8_2</name>
    <name evidence="1" type="ORF">CM83_100195</name>
</gene>
<dbReference type="AlphaFoldDB" id="A0A0A9Y8H2"/>
<sequence length="269" mass="30491">ETIIKHPNCTKERTDFPFSDFSVFKLKRPFDIAGHHYPMIALPNSLEDLLEDVAYVNSISDSRGCFLAVFRKQVDHIPVFNLEVSMKVIPFQKKCVKLLCEKNPAESAKCEKQFKQTGAENDTTTMICVKNSTEANIELGKGDSYWFAGAPFFCNGSTYGIASVPVMRQKFEVEKTDFHYVQTFYHVFPWLVHHLKTFAPPWVKVLYLGNRGLKEEGDPTDPPYIPHSNTTTEAFPIPTLFPSKAVRDTPSIVLSLCVLSVILFSTEVR</sequence>